<dbReference type="SUPFAM" id="SSF46785">
    <property type="entry name" value="Winged helix' DNA-binding domain"/>
    <property type="match status" value="1"/>
</dbReference>
<dbReference type="SMART" id="SM00345">
    <property type="entry name" value="HTH_GNTR"/>
    <property type="match status" value="1"/>
</dbReference>
<dbReference type="Gene3D" id="1.10.10.10">
    <property type="entry name" value="Winged helix-like DNA-binding domain superfamily/Winged helix DNA-binding domain"/>
    <property type="match status" value="1"/>
</dbReference>
<dbReference type="AlphaFoldDB" id="A0A3N1GAN5"/>
<evidence type="ECO:0000313" key="5">
    <source>
        <dbReference type="EMBL" id="ROP27292.1"/>
    </source>
</evidence>
<keyword evidence="6" id="KW-1185">Reference proteome</keyword>
<reference evidence="5 6" key="1">
    <citation type="journal article" date="2015" name="Stand. Genomic Sci.">
        <title>Genomic Encyclopedia of Bacterial and Archaeal Type Strains, Phase III: the genomes of soil and plant-associated and newly described type strains.</title>
        <authorList>
            <person name="Whitman W.B."/>
            <person name="Woyke T."/>
            <person name="Klenk H.P."/>
            <person name="Zhou Y."/>
            <person name="Lilburn T.G."/>
            <person name="Beck B.J."/>
            <person name="De Vos P."/>
            <person name="Vandamme P."/>
            <person name="Eisen J.A."/>
            <person name="Garrity G."/>
            <person name="Hugenholtz P."/>
            <person name="Kyrpides N.C."/>
        </authorList>
    </citation>
    <scope>NUCLEOTIDE SEQUENCE [LARGE SCALE GENOMIC DNA]</scope>
    <source>
        <strain evidence="5 6">CECT 7306</strain>
    </source>
</reference>
<evidence type="ECO:0000256" key="2">
    <source>
        <dbReference type="ARBA" id="ARBA00023125"/>
    </source>
</evidence>
<dbReference type="EMBL" id="RJKN01000007">
    <property type="protein sequence ID" value="ROP27292.1"/>
    <property type="molecule type" value="Genomic_DNA"/>
</dbReference>
<proteinExistence type="predicted"/>
<dbReference type="PANTHER" id="PTHR43537:SF24">
    <property type="entry name" value="GLUCONATE OPERON TRANSCRIPTIONAL REPRESSOR"/>
    <property type="match status" value="1"/>
</dbReference>
<name>A0A3N1GAN5_9ACTN</name>
<dbReference type="SMART" id="SM00895">
    <property type="entry name" value="FCD"/>
    <property type="match status" value="1"/>
</dbReference>
<dbReference type="Pfam" id="PF00392">
    <property type="entry name" value="GntR"/>
    <property type="match status" value="1"/>
</dbReference>
<keyword evidence="1" id="KW-0805">Transcription regulation</keyword>
<dbReference type="InterPro" id="IPR011711">
    <property type="entry name" value="GntR_C"/>
</dbReference>
<comment type="caution">
    <text evidence="5">The sequence shown here is derived from an EMBL/GenBank/DDBJ whole genome shotgun (WGS) entry which is preliminary data.</text>
</comment>
<evidence type="ECO:0000256" key="1">
    <source>
        <dbReference type="ARBA" id="ARBA00023015"/>
    </source>
</evidence>
<dbReference type="Pfam" id="PF07729">
    <property type="entry name" value="FCD"/>
    <property type="match status" value="1"/>
</dbReference>
<dbReference type="InterPro" id="IPR000524">
    <property type="entry name" value="Tscrpt_reg_HTH_GntR"/>
</dbReference>
<accession>A0A3N1GAN5</accession>
<dbReference type="GO" id="GO:0003677">
    <property type="term" value="F:DNA binding"/>
    <property type="evidence" value="ECO:0007669"/>
    <property type="project" value="UniProtKB-KW"/>
</dbReference>
<dbReference type="InParanoid" id="A0A3N1GAN5"/>
<keyword evidence="2" id="KW-0238">DNA-binding</keyword>
<sequence length="220" mass="23935">MYTSSMRSSASAGRERVYEHLVREVLVDPRAQGVYLNEQEVADAVGVSRTPVREALLVLAAEGLVELVPRRGARVPVVTGREITELMELRTLLEVHSADVVVAAGRTPVAAMTAVLDQQRALAGEDPRTSGRRFIELDREFHQVLVDAAGSALVSRTYAGLRARQVLVGVEALLRSVDRQERVCTEHGEILDALGAGDRAAAQEAIERHLAVTLDLLLRS</sequence>
<evidence type="ECO:0000259" key="4">
    <source>
        <dbReference type="PROSITE" id="PS50949"/>
    </source>
</evidence>
<dbReference type="InterPro" id="IPR036390">
    <property type="entry name" value="WH_DNA-bd_sf"/>
</dbReference>
<dbReference type="GO" id="GO:0003700">
    <property type="term" value="F:DNA-binding transcription factor activity"/>
    <property type="evidence" value="ECO:0007669"/>
    <property type="project" value="InterPro"/>
</dbReference>
<dbReference type="Proteomes" id="UP000276232">
    <property type="component" value="Unassembled WGS sequence"/>
</dbReference>
<dbReference type="SUPFAM" id="SSF48008">
    <property type="entry name" value="GntR ligand-binding domain-like"/>
    <property type="match status" value="1"/>
</dbReference>
<keyword evidence="3" id="KW-0804">Transcription</keyword>
<dbReference type="PANTHER" id="PTHR43537">
    <property type="entry name" value="TRANSCRIPTIONAL REGULATOR, GNTR FAMILY"/>
    <property type="match status" value="1"/>
</dbReference>
<evidence type="ECO:0000313" key="6">
    <source>
        <dbReference type="Proteomes" id="UP000276232"/>
    </source>
</evidence>
<gene>
    <name evidence="5" type="ORF">EDC03_2817</name>
</gene>
<dbReference type="InterPro" id="IPR036388">
    <property type="entry name" value="WH-like_DNA-bd_sf"/>
</dbReference>
<organism evidence="5 6">
    <name type="scientific">Pseudokineococcus lusitanus</name>
    <dbReference type="NCBI Taxonomy" id="763993"/>
    <lineage>
        <taxon>Bacteria</taxon>
        <taxon>Bacillati</taxon>
        <taxon>Actinomycetota</taxon>
        <taxon>Actinomycetes</taxon>
        <taxon>Kineosporiales</taxon>
        <taxon>Kineosporiaceae</taxon>
        <taxon>Pseudokineococcus</taxon>
    </lineage>
</organism>
<evidence type="ECO:0000256" key="3">
    <source>
        <dbReference type="ARBA" id="ARBA00023163"/>
    </source>
</evidence>
<dbReference type="Gene3D" id="1.20.120.530">
    <property type="entry name" value="GntR ligand-binding domain-like"/>
    <property type="match status" value="1"/>
</dbReference>
<feature type="domain" description="HTH gntR-type" evidence="4">
    <location>
        <begin position="11"/>
        <end position="78"/>
    </location>
</feature>
<protein>
    <submittedName>
        <fullName evidence="5">GntR family transcriptional regulator</fullName>
    </submittedName>
</protein>
<dbReference type="PRINTS" id="PR00035">
    <property type="entry name" value="HTHGNTR"/>
</dbReference>
<dbReference type="InterPro" id="IPR008920">
    <property type="entry name" value="TF_FadR/GntR_C"/>
</dbReference>
<dbReference type="PROSITE" id="PS50949">
    <property type="entry name" value="HTH_GNTR"/>
    <property type="match status" value="1"/>
</dbReference>